<gene>
    <name evidence="11" type="ORF">DGUA_6G016363</name>
</gene>
<keyword evidence="3 9" id="KW-0813">Transport</keyword>
<dbReference type="STRING" id="7266.A0A3B0JP22"/>
<organism evidence="11 12">
    <name type="scientific">Drosophila guanche</name>
    <name type="common">Fruit fly</name>
    <dbReference type="NCBI Taxonomy" id="7266"/>
    <lineage>
        <taxon>Eukaryota</taxon>
        <taxon>Metazoa</taxon>
        <taxon>Ecdysozoa</taxon>
        <taxon>Arthropoda</taxon>
        <taxon>Hexapoda</taxon>
        <taxon>Insecta</taxon>
        <taxon>Pterygota</taxon>
        <taxon>Neoptera</taxon>
        <taxon>Endopterygota</taxon>
        <taxon>Diptera</taxon>
        <taxon>Brachycera</taxon>
        <taxon>Muscomorpha</taxon>
        <taxon>Ephydroidea</taxon>
        <taxon>Drosophilidae</taxon>
        <taxon>Drosophila</taxon>
        <taxon>Sophophora</taxon>
    </lineage>
</organism>
<keyword evidence="5 9" id="KW-0999">Mitochondrion inner membrane</keyword>
<keyword evidence="8 9" id="KW-0472">Membrane</keyword>
<evidence type="ECO:0000256" key="4">
    <source>
        <dbReference type="ARBA" id="ARBA00022692"/>
    </source>
</evidence>
<keyword evidence="7 9" id="KW-0496">Mitochondrion</keyword>
<feature type="transmembrane region" description="Helical" evidence="9">
    <location>
        <begin position="89"/>
        <end position="107"/>
    </location>
</feature>
<accession>A0A3B0JP22</accession>
<evidence type="ECO:0000256" key="5">
    <source>
        <dbReference type="ARBA" id="ARBA00022792"/>
    </source>
</evidence>
<dbReference type="PANTHER" id="PTHR14154">
    <property type="entry name" value="UPF0041 BRAIN PROTEIN 44-RELATED"/>
    <property type="match status" value="1"/>
</dbReference>
<comment type="similarity">
    <text evidence="2 9">Belongs to the mitochondrial pyruvate carrier (MPC) (TC 2.A.105) family.</text>
</comment>
<evidence type="ECO:0000256" key="6">
    <source>
        <dbReference type="ARBA" id="ARBA00022989"/>
    </source>
</evidence>
<keyword evidence="11" id="KW-0670">Pyruvate</keyword>
<feature type="transmembrane region" description="Helical" evidence="9">
    <location>
        <begin position="63"/>
        <end position="82"/>
    </location>
</feature>
<evidence type="ECO:0000256" key="2">
    <source>
        <dbReference type="ARBA" id="ARBA00006416"/>
    </source>
</evidence>
<evidence type="ECO:0000256" key="1">
    <source>
        <dbReference type="ARBA" id="ARBA00004448"/>
    </source>
</evidence>
<keyword evidence="4 9" id="KW-0812">Transmembrane</keyword>
<name>A0A3B0JP22_DROGU</name>
<evidence type="ECO:0000256" key="8">
    <source>
        <dbReference type="ARBA" id="ARBA00023136"/>
    </source>
</evidence>
<dbReference type="EMBL" id="OUUW01000008">
    <property type="protein sequence ID" value="SPP83875.1"/>
    <property type="molecule type" value="Genomic_DNA"/>
</dbReference>
<evidence type="ECO:0000256" key="10">
    <source>
        <dbReference type="SAM" id="MobiDB-lite"/>
    </source>
</evidence>
<feature type="region of interest" description="Disordered" evidence="10">
    <location>
        <begin position="1"/>
        <end position="25"/>
    </location>
</feature>
<evidence type="ECO:0000256" key="3">
    <source>
        <dbReference type="ARBA" id="ARBA00022448"/>
    </source>
</evidence>
<evidence type="ECO:0000256" key="9">
    <source>
        <dbReference type="RuleBase" id="RU363100"/>
    </source>
</evidence>
<dbReference type="InterPro" id="IPR005336">
    <property type="entry name" value="MPC"/>
</dbReference>
<evidence type="ECO:0000313" key="12">
    <source>
        <dbReference type="Proteomes" id="UP000268350"/>
    </source>
</evidence>
<evidence type="ECO:0000313" key="11">
    <source>
        <dbReference type="EMBL" id="SPP83875.1"/>
    </source>
</evidence>
<dbReference type="Pfam" id="PF03650">
    <property type="entry name" value="MPC"/>
    <property type="match status" value="1"/>
</dbReference>
<dbReference type="AlphaFoldDB" id="A0A3B0JP22"/>
<reference evidence="12" key="1">
    <citation type="submission" date="2018-01" db="EMBL/GenBank/DDBJ databases">
        <authorList>
            <person name="Alioto T."/>
            <person name="Alioto T."/>
        </authorList>
    </citation>
    <scope>NUCLEOTIDE SEQUENCE [LARGE SCALE GENOMIC DNA]</scope>
</reference>
<protein>
    <recommendedName>
        <fullName evidence="9">Mitochondrial pyruvate carrier</fullName>
    </recommendedName>
</protein>
<keyword evidence="12" id="KW-1185">Reference proteome</keyword>
<feature type="compositionally biased region" description="Pro residues" evidence="10">
    <location>
        <begin position="9"/>
        <end position="20"/>
    </location>
</feature>
<feature type="transmembrane region" description="Helical" evidence="9">
    <location>
        <begin position="119"/>
        <end position="138"/>
    </location>
</feature>
<evidence type="ECO:0000256" key="7">
    <source>
        <dbReference type="ARBA" id="ARBA00023128"/>
    </source>
</evidence>
<dbReference type="OMA" id="PQQFAIC"/>
<keyword evidence="6 9" id="KW-1133">Transmembrane helix</keyword>
<dbReference type="GO" id="GO:0006850">
    <property type="term" value="P:pyruvate import into mitochondria"/>
    <property type="evidence" value="ECO:0007669"/>
    <property type="project" value="InterPro"/>
</dbReference>
<dbReference type="OrthoDB" id="869189at2759"/>
<comment type="subcellular location">
    <subcellularLocation>
        <location evidence="1 9">Mitochondrion inner membrane</location>
        <topology evidence="1 9">Multi-pass membrane protein</topology>
    </subcellularLocation>
</comment>
<comment type="function">
    <text evidence="9">Mediates the uptake of pyruvate into mitochondria.</text>
</comment>
<proteinExistence type="inferred from homology"/>
<sequence length="158" mass="16941">MSSTAVQQPPTPAPKPPPAPAAAASAGKGLHSKVYNGLIGACDKFVPAKMRPLWMHAAGPKTIFFWAPVFKWGLVAAGLSDLARPADSISVSACAALAATGIVWSRYSLVIIPKNYSLFAVNLFVGLTQMVQLGRAFYYQNEQEKLKKAQEEKPALKK</sequence>
<dbReference type="Proteomes" id="UP000268350">
    <property type="component" value="Unassembled WGS sequence"/>
</dbReference>
<dbReference type="GO" id="GO:0005743">
    <property type="term" value="C:mitochondrial inner membrane"/>
    <property type="evidence" value="ECO:0007669"/>
    <property type="project" value="UniProtKB-SubCell"/>
</dbReference>